<keyword evidence="6" id="KW-1185">Reference proteome</keyword>
<evidence type="ECO:0000256" key="1">
    <source>
        <dbReference type="ARBA" id="ARBA00010990"/>
    </source>
</evidence>
<protein>
    <submittedName>
        <fullName evidence="5">4'-phosphopantetheinyl transferase family protein</fullName>
    </submittedName>
</protein>
<dbReference type="Pfam" id="PF01648">
    <property type="entry name" value="ACPS"/>
    <property type="match status" value="1"/>
</dbReference>
<comment type="caution">
    <text evidence="5">The sequence shown here is derived from an EMBL/GenBank/DDBJ whole genome shotgun (WGS) entry which is preliminary data.</text>
</comment>
<evidence type="ECO:0000313" key="5">
    <source>
        <dbReference type="EMBL" id="MFB9552766.1"/>
    </source>
</evidence>
<dbReference type="Gene3D" id="3.90.470.20">
    <property type="entry name" value="4'-phosphopantetheinyl transferase domain"/>
    <property type="match status" value="2"/>
</dbReference>
<dbReference type="GO" id="GO:0016740">
    <property type="term" value="F:transferase activity"/>
    <property type="evidence" value="ECO:0007669"/>
    <property type="project" value="UniProtKB-KW"/>
</dbReference>
<organism evidence="5 6">
    <name type="scientific">Streptomyces roseoviridis</name>
    <dbReference type="NCBI Taxonomy" id="67361"/>
    <lineage>
        <taxon>Bacteria</taxon>
        <taxon>Bacillati</taxon>
        <taxon>Actinomycetota</taxon>
        <taxon>Actinomycetes</taxon>
        <taxon>Kitasatosporales</taxon>
        <taxon>Streptomycetaceae</taxon>
        <taxon>Streptomyces</taxon>
    </lineage>
</organism>
<feature type="compositionally biased region" description="Pro residues" evidence="3">
    <location>
        <begin position="1"/>
        <end position="11"/>
    </location>
</feature>
<dbReference type="InterPro" id="IPR037143">
    <property type="entry name" value="4-PPantetheinyl_Trfase_dom_sf"/>
</dbReference>
<dbReference type="InterPro" id="IPR050559">
    <property type="entry name" value="P-Pant_transferase_sf"/>
</dbReference>
<dbReference type="Proteomes" id="UP001589716">
    <property type="component" value="Unassembled WGS sequence"/>
</dbReference>
<gene>
    <name evidence="5" type="ORF">ACFFTP_00970</name>
</gene>
<dbReference type="InterPro" id="IPR008278">
    <property type="entry name" value="4-PPantetheinyl_Trfase_dom"/>
</dbReference>
<comment type="similarity">
    <text evidence="1">Belongs to the P-Pant transferase superfamily. Gsp/Sfp/HetI/AcpT family.</text>
</comment>
<keyword evidence="2 5" id="KW-0808">Transferase</keyword>
<dbReference type="SUPFAM" id="SSF56214">
    <property type="entry name" value="4'-phosphopantetheinyl transferase"/>
    <property type="match status" value="2"/>
</dbReference>
<feature type="region of interest" description="Disordered" evidence="3">
    <location>
        <begin position="1"/>
        <end position="36"/>
    </location>
</feature>
<proteinExistence type="inferred from homology"/>
<reference evidence="5 6" key="1">
    <citation type="submission" date="2024-09" db="EMBL/GenBank/DDBJ databases">
        <authorList>
            <person name="Sun Q."/>
            <person name="Mori K."/>
        </authorList>
    </citation>
    <scope>NUCLEOTIDE SEQUENCE [LARGE SCALE GENOMIC DNA]</scope>
    <source>
        <strain evidence="5 6">JCM 4414</strain>
    </source>
</reference>
<feature type="domain" description="4'-phosphopantetheinyl transferase" evidence="4">
    <location>
        <begin position="155"/>
        <end position="219"/>
    </location>
</feature>
<dbReference type="PANTHER" id="PTHR12215:SF10">
    <property type="entry name" value="L-AMINOADIPATE-SEMIALDEHYDE DEHYDROGENASE-PHOSPHOPANTETHEINYL TRANSFERASE"/>
    <property type="match status" value="1"/>
</dbReference>
<feature type="compositionally biased region" description="Low complexity" evidence="3">
    <location>
        <begin position="21"/>
        <end position="31"/>
    </location>
</feature>
<evidence type="ECO:0000313" key="6">
    <source>
        <dbReference type="Proteomes" id="UP001589716"/>
    </source>
</evidence>
<evidence type="ECO:0000256" key="2">
    <source>
        <dbReference type="ARBA" id="ARBA00022679"/>
    </source>
</evidence>
<dbReference type="EMBL" id="JBHMCT010000002">
    <property type="protein sequence ID" value="MFB9552766.1"/>
    <property type="molecule type" value="Genomic_DNA"/>
</dbReference>
<sequence>MPRPGAEPGGPPRESGPRPSPAGASGPRAAGQPLITVPGERPRLSLWLLRPPSADSPAAARLAVRELDAAELRRAELFVRPRDRVQYLSAHIALRRILSDATGCPPERLRLGREPGPARPHRTTRPVLRDPPLPVHFSLSHSHGLVLIGTAATVVGVDVQRTPTAGAVEVCGPALHPAEWRELLALPEAGRPDAFAELWTRKEAYLKGLGTGLGRSPALDYLGLGTDADAPPGPPGWIVRNVPAGPHHAAAAALAAPAEPVVTLRSLPAACLFDGAAGLPLSAAPLLALRRRSSWTLRWSLLERDPPG</sequence>
<accession>A0ABV5QJ51</accession>
<evidence type="ECO:0000256" key="3">
    <source>
        <dbReference type="SAM" id="MobiDB-lite"/>
    </source>
</evidence>
<dbReference type="PANTHER" id="PTHR12215">
    <property type="entry name" value="PHOSPHOPANTETHEINE TRANSFERASE"/>
    <property type="match status" value="1"/>
</dbReference>
<feature type="region of interest" description="Disordered" evidence="3">
    <location>
        <begin position="106"/>
        <end position="129"/>
    </location>
</feature>
<dbReference type="RefSeq" id="WP_345487412.1">
    <property type="nucleotide sequence ID" value="NZ_BAAAWU010000001.1"/>
</dbReference>
<name>A0ABV5QJ51_9ACTN</name>
<evidence type="ECO:0000259" key="4">
    <source>
        <dbReference type="Pfam" id="PF01648"/>
    </source>
</evidence>